<reference evidence="1 2" key="1">
    <citation type="journal article" date="2018" name="Sci. Rep.">
        <title>Genomic signatures of local adaptation to the degree of environmental predictability in rotifers.</title>
        <authorList>
            <person name="Franch-Gras L."/>
            <person name="Hahn C."/>
            <person name="Garcia-Roger E.M."/>
            <person name="Carmona M.J."/>
            <person name="Serra M."/>
            <person name="Gomez A."/>
        </authorList>
    </citation>
    <scope>NUCLEOTIDE SEQUENCE [LARGE SCALE GENOMIC DNA]</scope>
    <source>
        <strain evidence="1">HYR1</strain>
    </source>
</reference>
<dbReference type="EMBL" id="REGN01005404">
    <property type="protein sequence ID" value="RNA13467.1"/>
    <property type="molecule type" value="Genomic_DNA"/>
</dbReference>
<dbReference type="Proteomes" id="UP000276133">
    <property type="component" value="Unassembled WGS sequence"/>
</dbReference>
<accession>A0A3M7QPT8</accession>
<comment type="caution">
    <text evidence="1">The sequence shown here is derived from an EMBL/GenBank/DDBJ whole genome shotgun (WGS) entry which is preliminary data.</text>
</comment>
<gene>
    <name evidence="1" type="ORF">BpHYR1_039251</name>
</gene>
<keyword evidence="2" id="KW-1185">Reference proteome</keyword>
<organism evidence="1 2">
    <name type="scientific">Brachionus plicatilis</name>
    <name type="common">Marine rotifer</name>
    <name type="synonym">Brachionus muelleri</name>
    <dbReference type="NCBI Taxonomy" id="10195"/>
    <lineage>
        <taxon>Eukaryota</taxon>
        <taxon>Metazoa</taxon>
        <taxon>Spiralia</taxon>
        <taxon>Gnathifera</taxon>
        <taxon>Rotifera</taxon>
        <taxon>Eurotatoria</taxon>
        <taxon>Monogononta</taxon>
        <taxon>Pseudotrocha</taxon>
        <taxon>Ploima</taxon>
        <taxon>Brachionidae</taxon>
        <taxon>Brachionus</taxon>
    </lineage>
</organism>
<name>A0A3M7QPT8_BRAPC</name>
<dbReference type="AlphaFoldDB" id="A0A3M7QPT8"/>
<proteinExistence type="predicted"/>
<sequence length="63" mass="7338">MPVFDINKFDRIIISISEFIDTDMSLNSVVYMAFTSSKQIFLRSCSSFKRKISLKIIQHIFSV</sequence>
<evidence type="ECO:0000313" key="2">
    <source>
        <dbReference type="Proteomes" id="UP000276133"/>
    </source>
</evidence>
<protein>
    <submittedName>
        <fullName evidence="1">Uncharacterized protein</fullName>
    </submittedName>
</protein>
<evidence type="ECO:0000313" key="1">
    <source>
        <dbReference type="EMBL" id="RNA13467.1"/>
    </source>
</evidence>